<reference evidence="2 3" key="1">
    <citation type="submission" date="2018-06" db="EMBL/GenBank/DDBJ databases">
        <authorList>
            <consortium name="Pathogen Informatics"/>
            <person name="Doyle S."/>
        </authorList>
    </citation>
    <scope>NUCLEOTIDE SEQUENCE [LARGE SCALE GENOMIC DNA]</scope>
    <source>
        <strain evidence="2 3">NCTC11938</strain>
    </source>
</reference>
<dbReference type="AlphaFoldDB" id="A0A379GFV3"/>
<name>A0A379GFV3_PROMI</name>
<accession>A0A379GFV3</accession>
<feature type="transmembrane region" description="Helical" evidence="1">
    <location>
        <begin position="6"/>
        <end position="37"/>
    </location>
</feature>
<organism evidence="2 3">
    <name type="scientific">Proteus mirabilis</name>
    <dbReference type="NCBI Taxonomy" id="584"/>
    <lineage>
        <taxon>Bacteria</taxon>
        <taxon>Pseudomonadati</taxon>
        <taxon>Pseudomonadota</taxon>
        <taxon>Gammaproteobacteria</taxon>
        <taxon>Enterobacterales</taxon>
        <taxon>Morganellaceae</taxon>
        <taxon>Proteus</taxon>
    </lineage>
</organism>
<protein>
    <submittedName>
        <fullName evidence="2">Uncharacterized protein</fullName>
    </submittedName>
</protein>
<dbReference type="Proteomes" id="UP000254191">
    <property type="component" value="Unassembled WGS sequence"/>
</dbReference>
<evidence type="ECO:0000256" key="1">
    <source>
        <dbReference type="SAM" id="Phobius"/>
    </source>
</evidence>
<evidence type="ECO:0000313" key="2">
    <source>
        <dbReference type="EMBL" id="SUC39840.1"/>
    </source>
</evidence>
<sequence>MILWLISFGLISGITTWLFGFGGGFVTVPLLYTLILTLWAGDSLAGEHAYAKLLWLPLRSLCCFPLLLRP</sequence>
<dbReference type="EMBL" id="UGTS01000006">
    <property type="protein sequence ID" value="SUC39840.1"/>
    <property type="molecule type" value="Genomic_DNA"/>
</dbReference>
<keyword evidence="1" id="KW-1133">Transmembrane helix</keyword>
<evidence type="ECO:0000313" key="3">
    <source>
        <dbReference type="Proteomes" id="UP000254191"/>
    </source>
</evidence>
<keyword evidence="1" id="KW-0472">Membrane</keyword>
<keyword evidence="1" id="KW-0812">Transmembrane</keyword>
<proteinExistence type="predicted"/>
<gene>
    <name evidence="2" type="ORF">NCTC11938_04114</name>
</gene>